<dbReference type="Proteomes" id="UP001220964">
    <property type="component" value="Unassembled WGS sequence"/>
</dbReference>
<name>A0AAE3T9T4_9RHOB</name>
<protein>
    <submittedName>
        <fullName evidence="3">PD-(D/E)XK nuclease family protein</fullName>
    </submittedName>
</protein>
<proteinExistence type="predicted"/>
<gene>
    <name evidence="3" type="ORF">P1J78_11205</name>
</gene>
<sequence length="983" mass="108291">MFEPADGPRVFGLPPGADFPRAVVAGLTERMRGRPPEDMARVEVFVNTRRMQRRMKALFDEGPAMLLPCIRLVTDLARDVSMADVPPPVPPLRRRLELTQLVSTLLDRQPDLAPRAALFDLADSLARLMDEMQGEGVTPEALEGLDVSDQSGHWQRSLAFVTLVERFLQADTDAPDTEARQRMVVERLAARWRDAPPGHPVIVAGSTGSRGATAAFMRAVAGLPQGALILPGFDFDLPGAVWDMLRDPMSAEDHPQFRFARLMRDLESTPAEVRSWTAETEPNPPRNRLVSLALRPAPVTDQWMTEGAALTGIGTATEAMTLVEAQSSREEAGAIALILRDAAERGKHAALITPDRMLTRQVTAALDRWGIIPDDSAGRPLPLTAPGRFLRHVAALFGEKLTAEALLTLLKHPLTNSGAGARGPHLLHTRDLELSLRRNGPPFPGRADLLAWASKGSAERRAWADWLGGLLDGPEHVGTRSLRAHVEDHIRLAEALAAGPLGEGTGALWEEEAGREARRWMDAVAREAEHGGTLSAGDYQSLIHAVLQRGEVREAVGTHPGIMIWGTLEARVQGADVVVLGSLNEGTWPEMPSPDPWLNRRMRHDAGLLLPERQVGLAAHDFQQAVAAPEVVLTRSIRDAEAQTVPARWLNRLTNLMDGLEGESAAALQAMQARGARWCALSRRLDAPTEEMRTATPPVPRPAPRPPLDARPAELSITEIQTLIRDPYAIYARHVLGLRRLDPLRQVPDAPLRGTILHKILERFIEDGPLEDMDSARRQLMEVTDSVLADTAPWPAAQRIWRARMLRVADWLLEGEFARQAEREVVALERRARMEFPHLPMTLKGKIDRIDRLPDGALAIYDYKTGNPPTRDVQEHFDKQLALAAMMAEQGAVTDVPAATVGETAYIGLGTTPKIETKGWISDDIAEVRAGFERLIASYRDRSRGYVSRRAVEQQRFGGDYDHLARFGEWDQSDEPAPGEVGE</sequence>
<dbReference type="SUPFAM" id="SSF52980">
    <property type="entry name" value="Restriction endonuclease-like"/>
    <property type="match status" value="1"/>
</dbReference>
<dbReference type="InterPro" id="IPR011604">
    <property type="entry name" value="PDDEXK-like_dom_sf"/>
</dbReference>
<evidence type="ECO:0000256" key="1">
    <source>
        <dbReference type="SAM" id="MobiDB-lite"/>
    </source>
</evidence>
<dbReference type="InterPro" id="IPR038726">
    <property type="entry name" value="PDDEXK_AddAB-type"/>
</dbReference>
<dbReference type="Gene3D" id="3.90.320.10">
    <property type="match status" value="1"/>
</dbReference>
<accession>A0AAE3T9T4</accession>
<dbReference type="AlphaFoldDB" id="A0AAE3T9T4"/>
<evidence type="ECO:0000259" key="2">
    <source>
        <dbReference type="Pfam" id="PF12705"/>
    </source>
</evidence>
<evidence type="ECO:0000313" key="4">
    <source>
        <dbReference type="Proteomes" id="UP001220964"/>
    </source>
</evidence>
<dbReference type="Pfam" id="PF12705">
    <property type="entry name" value="PDDEXK_1"/>
    <property type="match status" value="1"/>
</dbReference>
<dbReference type="InterPro" id="IPR027417">
    <property type="entry name" value="P-loop_NTPase"/>
</dbReference>
<evidence type="ECO:0000313" key="3">
    <source>
        <dbReference type="EMBL" id="MDF0601299.1"/>
    </source>
</evidence>
<dbReference type="InterPro" id="IPR011335">
    <property type="entry name" value="Restrct_endonuc-II-like"/>
</dbReference>
<dbReference type="RefSeq" id="WP_275567439.1">
    <property type="nucleotide sequence ID" value="NZ_JARGYC010000025.1"/>
</dbReference>
<comment type="caution">
    <text evidence="3">The sequence shown here is derived from an EMBL/GenBank/DDBJ whole genome shotgun (WGS) entry which is preliminary data.</text>
</comment>
<dbReference type="SUPFAM" id="SSF52540">
    <property type="entry name" value="P-loop containing nucleoside triphosphate hydrolases"/>
    <property type="match status" value="1"/>
</dbReference>
<dbReference type="EMBL" id="JARGYC010000025">
    <property type="protein sequence ID" value="MDF0601299.1"/>
    <property type="molecule type" value="Genomic_DNA"/>
</dbReference>
<organism evidence="3 4">
    <name type="scientific">Psychromarinibacter sediminicola</name>
    <dbReference type="NCBI Taxonomy" id="3033385"/>
    <lineage>
        <taxon>Bacteria</taxon>
        <taxon>Pseudomonadati</taxon>
        <taxon>Pseudomonadota</taxon>
        <taxon>Alphaproteobacteria</taxon>
        <taxon>Rhodobacterales</taxon>
        <taxon>Paracoccaceae</taxon>
        <taxon>Psychromarinibacter</taxon>
    </lineage>
</organism>
<feature type="region of interest" description="Disordered" evidence="1">
    <location>
        <begin position="690"/>
        <end position="710"/>
    </location>
</feature>
<feature type="compositionally biased region" description="Pro residues" evidence="1">
    <location>
        <begin position="697"/>
        <end position="709"/>
    </location>
</feature>
<feature type="domain" description="PD-(D/E)XK endonuclease-like" evidence="2">
    <location>
        <begin position="715"/>
        <end position="937"/>
    </location>
</feature>
<reference evidence="3" key="1">
    <citation type="submission" date="2023-03" db="EMBL/GenBank/DDBJ databases">
        <title>Multiphase analysis and comparison of six strains from genera Psychromarinibacter, Lutimaribacter, and Maritimibacter, including a novel species: Psychromarinibacter sediminicola sp. nov.</title>
        <authorList>
            <person name="Wang Y.-H."/>
            <person name="Ye M.-Q."/>
            <person name="Du Z.-J."/>
        </authorList>
    </citation>
    <scope>NUCLEOTIDE SEQUENCE</scope>
    <source>
        <strain evidence="3">C21-152</strain>
    </source>
</reference>
<keyword evidence="4" id="KW-1185">Reference proteome</keyword>